<keyword evidence="5 8" id="KW-0812">Transmembrane</keyword>
<feature type="transmembrane region" description="Helical" evidence="8">
    <location>
        <begin position="205"/>
        <end position="224"/>
    </location>
</feature>
<protein>
    <submittedName>
        <fullName evidence="9">Sugar MFS transporter</fullName>
    </submittedName>
</protein>
<dbReference type="EMBL" id="JACOIJ010000029">
    <property type="protein sequence ID" value="MBD1430519.1"/>
    <property type="molecule type" value="Genomic_DNA"/>
</dbReference>
<gene>
    <name evidence="9" type="ORF">H8B04_13265</name>
</gene>
<dbReference type="InterPro" id="IPR011701">
    <property type="entry name" value="MFS"/>
</dbReference>
<comment type="subcellular location">
    <subcellularLocation>
        <location evidence="2">Cell inner membrane</location>
        <topology evidence="2">Multi-pass membrane protein</topology>
    </subcellularLocation>
</comment>
<evidence type="ECO:0000256" key="2">
    <source>
        <dbReference type="ARBA" id="ARBA00004429"/>
    </source>
</evidence>
<accession>A0ABR7YH10</accession>
<dbReference type="InterPro" id="IPR050375">
    <property type="entry name" value="MFS_TsgA-like"/>
</dbReference>
<evidence type="ECO:0000256" key="1">
    <source>
        <dbReference type="ARBA" id="ARBA00003321"/>
    </source>
</evidence>
<name>A0ABR7YH10_9SPHI</name>
<feature type="transmembrane region" description="Helical" evidence="8">
    <location>
        <begin position="112"/>
        <end position="129"/>
    </location>
</feature>
<organism evidence="9 10">
    <name type="scientific">Sphingobacterium litopenaei</name>
    <dbReference type="NCBI Taxonomy" id="2763500"/>
    <lineage>
        <taxon>Bacteria</taxon>
        <taxon>Pseudomonadati</taxon>
        <taxon>Bacteroidota</taxon>
        <taxon>Sphingobacteriia</taxon>
        <taxon>Sphingobacteriales</taxon>
        <taxon>Sphingobacteriaceae</taxon>
        <taxon>Sphingobacterium</taxon>
    </lineage>
</organism>
<feature type="transmembrane region" description="Helical" evidence="8">
    <location>
        <begin position="58"/>
        <end position="80"/>
    </location>
</feature>
<evidence type="ECO:0000256" key="7">
    <source>
        <dbReference type="ARBA" id="ARBA00023136"/>
    </source>
</evidence>
<dbReference type="Gene3D" id="1.20.1250.20">
    <property type="entry name" value="MFS general substrate transporter like domains"/>
    <property type="match status" value="2"/>
</dbReference>
<feature type="transmembrane region" description="Helical" evidence="8">
    <location>
        <begin position="87"/>
        <end position="106"/>
    </location>
</feature>
<sequence length="436" mass="46895">MSSTSQSSALPNAPQKTAFLPMAICCLLFFILGFFTWANGALIPFVKLAFSLDSDLQAFFVLFASYIAYFFLALPSSWIIKKTGFENGLILSLILLGVGSLIFIPAAHQGSYNLFLLGIFVQGSAMALMQTAVNPYLSIIGPIDSAAQRIAIAGVFNKSAGIIVPFILGGILLKGSAEISEKLQSLPPGPEHDALMNSLLSRVDTLYIILAVVVCLFGLVIKLAKMPPVDVDQEDEDSLAAQGNDKKTSVFNFPHLFLGSLAIFFTVAVEVMAGDIIGTYGHQLSLPEFFVKYGTAFTLSCMLVGYFIGIIAIPKYVTQQYALRICTFVGIALTVTSVFTSGLTSYISLAMLGIANALLWPAIFPLGIKGLGKFTKTGSAIMIMGIAGGAVWPLVYGFLKDTVGMNFQYAFLLAMVPAYLYILYFATWGHKVGKKA</sequence>
<dbReference type="InterPro" id="IPR036259">
    <property type="entry name" value="MFS_trans_sf"/>
</dbReference>
<evidence type="ECO:0000256" key="5">
    <source>
        <dbReference type="ARBA" id="ARBA00022692"/>
    </source>
</evidence>
<comment type="similarity">
    <text evidence="3">Belongs to the major facilitator superfamily. FHS transporter (TC 2.A.1.7) family.</text>
</comment>
<dbReference type="InterPro" id="IPR005964">
    <property type="entry name" value="Glc/Gal_transptr_bac"/>
</dbReference>
<evidence type="ECO:0000256" key="8">
    <source>
        <dbReference type="SAM" id="Phobius"/>
    </source>
</evidence>
<dbReference type="RefSeq" id="WP_165290333.1">
    <property type="nucleotide sequence ID" value="NZ_JACOIJ010000029.1"/>
</dbReference>
<feature type="transmembrane region" description="Helical" evidence="8">
    <location>
        <begin position="150"/>
        <end position="173"/>
    </location>
</feature>
<evidence type="ECO:0000313" key="9">
    <source>
        <dbReference type="EMBL" id="MBD1430519.1"/>
    </source>
</evidence>
<dbReference type="CDD" id="cd17394">
    <property type="entry name" value="MFS_FucP_like"/>
    <property type="match status" value="1"/>
</dbReference>
<reference evidence="9 10" key="1">
    <citation type="submission" date="2020-08" db="EMBL/GenBank/DDBJ databases">
        <title>Sphingobacterium sp. DN04309 isolated from aquaculture water.</title>
        <authorList>
            <person name="Zhang M."/>
        </authorList>
    </citation>
    <scope>NUCLEOTIDE SEQUENCE [LARGE SCALE GENOMIC DNA]</scope>
    <source>
        <strain evidence="9 10">DN04309</strain>
    </source>
</reference>
<keyword evidence="10" id="KW-1185">Reference proteome</keyword>
<feature type="transmembrane region" description="Helical" evidence="8">
    <location>
        <begin position="380"/>
        <end position="399"/>
    </location>
</feature>
<dbReference type="NCBIfam" id="TIGR01272">
    <property type="entry name" value="gluP"/>
    <property type="match status" value="1"/>
</dbReference>
<dbReference type="PANTHER" id="PTHR43702">
    <property type="entry name" value="L-FUCOSE-PROTON SYMPORTER"/>
    <property type="match status" value="1"/>
</dbReference>
<feature type="transmembrane region" description="Helical" evidence="8">
    <location>
        <begin position="18"/>
        <end position="38"/>
    </location>
</feature>
<evidence type="ECO:0000256" key="4">
    <source>
        <dbReference type="ARBA" id="ARBA00022475"/>
    </source>
</evidence>
<proteinExistence type="inferred from homology"/>
<feature type="transmembrane region" description="Helical" evidence="8">
    <location>
        <begin position="293"/>
        <end position="314"/>
    </location>
</feature>
<keyword evidence="4" id="KW-1003">Cell membrane</keyword>
<dbReference type="SUPFAM" id="SSF103473">
    <property type="entry name" value="MFS general substrate transporter"/>
    <property type="match status" value="1"/>
</dbReference>
<dbReference type="Pfam" id="PF07690">
    <property type="entry name" value="MFS_1"/>
    <property type="match status" value="1"/>
</dbReference>
<dbReference type="Proteomes" id="UP000651271">
    <property type="component" value="Unassembled WGS sequence"/>
</dbReference>
<feature type="transmembrane region" description="Helical" evidence="8">
    <location>
        <begin position="256"/>
        <end position="281"/>
    </location>
</feature>
<feature type="transmembrane region" description="Helical" evidence="8">
    <location>
        <begin position="321"/>
        <end position="340"/>
    </location>
</feature>
<evidence type="ECO:0000256" key="3">
    <source>
        <dbReference type="ARBA" id="ARBA00009120"/>
    </source>
</evidence>
<keyword evidence="7 8" id="KW-0472">Membrane</keyword>
<comment type="caution">
    <text evidence="9">The sequence shown here is derived from an EMBL/GenBank/DDBJ whole genome shotgun (WGS) entry which is preliminary data.</text>
</comment>
<comment type="function">
    <text evidence="1">Intake of glucose and galactose.</text>
</comment>
<evidence type="ECO:0000256" key="6">
    <source>
        <dbReference type="ARBA" id="ARBA00022989"/>
    </source>
</evidence>
<dbReference type="PANTHER" id="PTHR43702:SF12">
    <property type="entry name" value="N-ACETYL GLUCOSAMINE TRANSPORTER NAGP"/>
    <property type="match status" value="1"/>
</dbReference>
<feature type="transmembrane region" description="Helical" evidence="8">
    <location>
        <begin position="405"/>
        <end position="426"/>
    </location>
</feature>
<keyword evidence="6 8" id="KW-1133">Transmembrane helix</keyword>
<feature type="transmembrane region" description="Helical" evidence="8">
    <location>
        <begin position="346"/>
        <end position="368"/>
    </location>
</feature>
<evidence type="ECO:0000313" key="10">
    <source>
        <dbReference type="Proteomes" id="UP000651271"/>
    </source>
</evidence>